<protein>
    <recommendedName>
        <fullName evidence="1">Heterokaryon incompatibility domain-containing protein</fullName>
    </recommendedName>
</protein>
<dbReference type="InterPro" id="IPR010730">
    <property type="entry name" value="HET"/>
</dbReference>
<accession>A0ABR3S245</accession>
<name>A0ABR3S245_9PLEO</name>
<sequence length="410" mass="46781">MRGIPFADLPRTFRDAVTITRGLGMQFLWIDSLCIRQYDNDDWDDWDQQSIRMASTYANATLSLAASASSDSRGGMMIERSELQVTPISWTQKTKPWTSKDPHGQWMKKGTVAWTLDPSQYFTSAVSGRDLPLISRAWVLQESVLAPRTLHFLPGQIIWECREGVAIECRYMQESPSPEQIEHFPGSATSSETPVTLHNLKRFLHVGRQDIQETGGNNELRTQGNGTLYRQWYDLVNDYTRRNLSHSNDRLPGIWALAEKFQAISGDDYCAGLWRKDLLNGLLFERNARQHSELNADENNSLPSWSWASSEDEAKYFPIELPDNTQGSNAVILRSGWSAMERLEMIFDTDELAFKYKAKKCVLCVHILGRDGLLVEPKNDAVTEYQRIGVYKAEQEIKEDGWTRTSITLV</sequence>
<dbReference type="Proteomes" id="UP001521785">
    <property type="component" value="Unassembled WGS sequence"/>
</dbReference>
<comment type="caution">
    <text evidence="2">The sequence shown here is derived from an EMBL/GenBank/DDBJ whole genome shotgun (WGS) entry which is preliminary data.</text>
</comment>
<dbReference type="EMBL" id="JAKJXO020000002">
    <property type="protein sequence ID" value="KAL1610764.1"/>
    <property type="molecule type" value="Genomic_DNA"/>
</dbReference>
<feature type="domain" description="Heterokaryon incompatibility" evidence="1">
    <location>
        <begin position="7"/>
        <end position="142"/>
    </location>
</feature>
<dbReference type="Pfam" id="PF06985">
    <property type="entry name" value="HET"/>
    <property type="match status" value="1"/>
</dbReference>
<dbReference type="PANTHER" id="PTHR33112">
    <property type="entry name" value="DOMAIN PROTEIN, PUTATIVE-RELATED"/>
    <property type="match status" value="1"/>
</dbReference>
<keyword evidence="3" id="KW-1185">Reference proteome</keyword>
<evidence type="ECO:0000259" key="1">
    <source>
        <dbReference type="Pfam" id="PF06985"/>
    </source>
</evidence>
<evidence type="ECO:0000313" key="3">
    <source>
        <dbReference type="Proteomes" id="UP001521785"/>
    </source>
</evidence>
<proteinExistence type="predicted"/>
<dbReference type="PANTHER" id="PTHR33112:SF16">
    <property type="entry name" value="HETEROKARYON INCOMPATIBILITY DOMAIN-CONTAINING PROTEIN"/>
    <property type="match status" value="1"/>
</dbReference>
<reference evidence="2 3" key="1">
    <citation type="submission" date="2024-02" db="EMBL/GenBank/DDBJ databases">
        <title>De novo assembly and annotation of 12 fungi associated with fruit tree decline syndrome in Ontario, Canada.</title>
        <authorList>
            <person name="Sulman M."/>
            <person name="Ellouze W."/>
            <person name="Ilyukhin E."/>
        </authorList>
    </citation>
    <scope>NUCLEOTIDE SEQUENCE [LARGE SCALE GENOMIC DNA]</scope>
    <source>
        <strain evidence="2 3">M42-189</strain>
    </source>
</reference>
<evidence type="ECO:0000313" key="2">
    <source>
        <dbReference type="EMBL" id="KAL1610764.1"/>
    </source>
</evidence>
<organism evidence="2 3">
    <name type="scientific">Paraconiothyrium brasiliense</name>
    <dbReference type="NCBI Taxonomy" id="300254"/>
    <lineage>
        <taxon>Eukaryota</taxon>
        <taxon>Fungi</taxon>
        <taxon>Dikarya</taxon>
        <taxon>Ascomycota</taxon>
        <taxon>Pezizomycotina</taxon>
        <taxon>Dothideomycetes</taxon>
        <taxon>Pleosporomycetidae</taxon>
        <taxon>Pleosporales</taxon>
        <taxon>Massarineae</taxon>
        <taxon>Didymosphaeriaceae</taxon>
        <taxon>Paraconiothyrium</taxon>
    </lineage>
</organism>
<gene>
    <name evidence="2" type="ORF">SLS60_002434</name>
</gene>